<feature type="non-terminal residue" evidence="2">
    <location>
        <position position="72"/>
    </location>
</feature>
<proteinExistence type="predicted"/>
<dbReference type="EMBL" id="JAXCGZ010015433">
    <property type="protein sequence ID" value="KAK7070301.1"/>
    <property type="molecule type" value="Genomic_DNA"/>
</dbReference>
<keyword evidence="1" id="KW-1133">Transmembrane helix</keyword>
<dbReference type="AlphaFoldDB" id="A0AAN8WU14"/>
<feature type="transmembrane region" description="Helical" evidence="1">
    <location>
        <begin position="47"/>
        <end position="66"/>
    </location>
</feature>
<organism evidence="2 3">
    <name type="scientific">Halocaridina rubra</name>
    <name type="common">Hawaiian red shrimp</name>
    <dbReference type="NCBI Taxonomy" id="373956"/>
    <lineage>
        <taxon>Eukaryota</taxon>
        <taxon>Metazoa</taxon>
        <taxon>Ecdysozoa</taxon>
        <taxon>Arthropoda</taxon>
        <taxon>Crustacea</taxon>
        <taxon>Multicrustacea</taxon>
        <taxon>Malacostraca</taxon>
        <taxon>Eumalacostraca</taxon>
        <taxon>Eucarida</taxon>
        <taxon>Decapoda</taxon>
        <taxon>Pleocyemata</taxon>
        <taxon>Caridea</taxon>
        <taxon>Atyoidea</taxon>
        <taxon>Atyidae</taxon>
        <taxon>Halocaridina</taxon>
    </lineage>
</organism>
<evidence type="ECO:0000256" key="1">
    <source>
        <dbReference type="SAM" id="Phobius"/>
    </source>
</evidence>
<evidence type="ECO:0000313" key="3">
    <source>
        <dbReference type="Proteomes" id="UP001381693"/>
    </source>
</evidence>
<keyword evidence="1" id="KW-0812">Transmembrane</keyword>
<protein>
    <submittedName>
        <fullName evidence="2">Uncharacterized protein</fullName>
    </submittedName>
</protein>
<accession>A0AAN8WU14</accession>
<sequence>MINLTGSLQAIKLALVEYNITCTELIFYDKEITIVITLQRLPEYHIFATYIPVVLLHAISFGTLFIDERDFQ</sequence>
<reference evidence="2 3" key="1">
    <citation type="submission" date="2023-11" db="EMBL/GenBank/DDBJ databases">
        <title>Halocaridina rubra genome assembly.</title>
        <authorList>
            <person name="Smith C."/>
        </authorList>
    </citation>
    <scope>NUCLEOTIDE SEQUENCE [LARGE SCALE GENOMIC DNA]</scope>
    <source>
        <strain evidence="2">EP-1</strain>
        <tissue evidence="2">Whole</tissue>
    </source>
</reference>
<gene>
    <name evidence="2" type="ORF">SK128_013580</name>
</gene>
<keyword evidence="1" id="KW-0472">Membrane</keyword>
<comment type="caution">
    <text evidence="2">The sequence shown here is derived from an EMBL/GenBank/DDBJ whole genome shotgun (WGS) entry which is preliminary data.</text>
</comment>
<dbReference type="Proteomes" id="UP001381693">
    <property type="component" value="Unassembled WGS sequence"/>
</dbReference>
<keyword evidence="3" id="KW-1185">Reference proteome</keyword>
<evidence type="ECO:0000313" key="2">
    <source>
        <dbReference type="EMBL" id="KAK7070301.1"/>
    </source>
</evidence>
<name>A0AAN8WU14_HALRR</name>